<dbReference type="NCBIfam" id="NF000666">
    <property type="entry name" value="PRK00031.2-4"/>
    <property type="match status" value="1"/>
</dbReference>
<proteinExistence type="predicted"/>
<dbReference type="AlphaFoldDB" id="A0A6G5QIS1"/>
<dbReference type="RefSeq" id="WP_034969872.1">
    <property type="nucleotide sequence ID" value="NZ_CP012542.1"/>
</dbReference>
<reference evidence="3 4" key="1">
    <citation type="submission" date="2016-07" db="EMBL/GenBank/DDBJ databases">
        <title>Comparative genomics of the Campylobacter concisus group.</title>
        <authorList>
            <person name="Miller W.G."/>
            <person name="Yee E."/>
            <person name="Chapman M.H."/>
            <person name="Huynh S."/>
            <person name="Bono J.L."/>
            <person name="On S.L.W."/>
            <person name="StLeger J."/>
            <person name="Foster G."/>
            <person name="Parker C.T."/>
        </authorList>
    </citation>
    <scope>NUCLEOTIDE SEQUENCE [LARGE SCALE GENOMIC DNA]</scope>
    <source>
        <strain evidence="3 4">CCUG 21559</strain>
    </source>
</reference>
<dbReference type="Proteomes" id="UP000503264">
    <property type="component" value="Chromosome"/>
</dbReference>
<dbReference type="Pfam" id="PF03548">
    <property type="entry name" value="LolA"/>
    <property type="match status" value="1"/>
</dbReference>
<keyword evidence="4" id="KW-1185">Reference proteome</keyword>
<sequence length="170" mass="19172">MKKILLIFAFCVASFASELNFNTIESDFAQVVNSKESKVTYTGKFYATSDNNALWIYYSPTPKKIYFSATHVVVVEDELEQAVVSKLENTPNLAQILANAKKITPTLYKAVYDDVEYFINTKNGLPQSIDYQDKLDNKIKITLNNTIKDKSIPANLLTPNVPKGYDIITQ</sequence>
<dbReference type="Gene3D" id="2.50.20.10">
    <property type="entry name" value="Lipoprotein localisation LolA/LolB/LppX"/>
    <property type="match status" value="2"/>
</dbReference>
<dbReference type="CDD" id="cd16325">
    <property type="entry name" value="LolA"/>
    <property type="match status" value="1"/>
</dbReference>
<evidence type="ECO:0000313" key="3">
    <source>
        <dbReference type="EMBL" id="QCD45386.1"/>
    </source>
</evidence>
<feature type="chain" id="PRO_5026117014" evidence="2">
    <location>
        <begin position="19"/>
        <end position="170"/>
    </location>
</feature>
<dbReference type="EMBL" id="CP012542">
    <property type="protein sequence ID" value="QCD45386.1"/>
    <property type="molecule type" value="Genomic_DNA"/>
</dbReference>
<accession>A0A6G5QIS1</accession>
<dbReference type="InterPro" id="IPR029046">
    <property type="entry name" value="LolA/LolB/LppX"/>
</dbReference>
<organism evidence="3 4">
    <name type="scientific">Campylobacter mucosalis CCUG 21559</name>
    <dbReference type="NCBI Taxonomy" id="1032067"/>
    <lineage>
        <taxon>Bacteria</taxon>
        <taxon>Pseudomonadati</taxon>
        <taxon>Campylobacterota</taxon>
        <taxon>Epsilonproteobacteria</taxon>
        <taxon>Campylobacterales</taxon>
        <taxon>Campylobacteraceae</taxon>
        <taxon>Campylobacter</taxon>
    </lineage>
</organism>
<evidence type="ECO:0000313" key="4">
    <source>
        <dbReference type="Proteomes" id="UP000503264"/>
    </source>
</evidence>
<feature type="signal peptide" evidence="2">
    <location>
        <begin position="1"/>
        <end position="18"/>
    </location>
</feature>
<protein>
    <submittedName>
        <fullName evidence="3">Outer membrane lipoprotein carrier protein</fullName>
    </submittedName>
</protein>
<gene>
    <name evidence="3" type="primary">lolA</name>
    <name evidence="3" type="ORF">CMUC_1636</name>
</gene>
<keyword evidence="1 2" id="KW-0732">Signal</keyword>
<keyword evidence="3" id="KW-0449">Lipoprotein</keyword>
<dbReference type="InterPro" id="IPR004564">
    <property type="entry name" value="OM_lipoprot_carrier_LolA-like"/>
</dbReference>
<evidence type="ECO:0000256" key="2">
    <source>
        <dbReference type="SAM" id="SignalP"/>
    </source>
</evidence>
<dbReference type="SUPFAM" id="SSF89392">
    <property type="entry name" value="Prokaryotic lipoproteins and lipoprotein localization factors"/>
    <property type="match status" value="1"/>
</dbReference>
<evidence type="ECO:0000256" key="1">
    <source>
        <dbReference type="ARBA" id="ARBA00022729"/>
    </source>
</evidence>
<name>A0A6G5QIS1_9BACT</name>
<dbReference type="NCBIfam" id="NF000663">
    <property type="entry name" value="PRK00031.2-1"/>
    <property type="match status" value="1"/>
</dbReference>